<evidence type="ECO:0000313" key="10">
    <source>
        <dbReference type="Proteomes" id="UP001595945"/>
    </source>
</evidence>
<evidence type="ECO:0000256" key="6">
    <source>
        <dbReference type="ARBA" id="ARBA00035120"/>
    </source>
</evidence>
<protein>
    <recommendedName>
        <fullName evidence="8">Fluoride-specific ion channel FluC</fullName>
    </recommendedName>
</protein>
<dbReference type="Pfam" id="PF02537">
    <property type="entry name" value="CRCB"/>
    <property type="match status" value="1"/>
</dbReference>
<evidence type="ECO:0000256" key="4">
    <source>
        <dbReference type="ARBA" id="ARBA00022989"/>
    </source>
</evidence>
<comment type="function">
    <text evidence="8">Fluoride-specific ion channel. Important for reducing fluoride concentration in the cell, thus reducing its toxicity.</text>
</comment>
<comment type="caution">
    <text evidence="9">The sequence shown here is derived from an EMBL/GenBank/DDBJ whole genome shotgun (WGS) entry which is preliminary data.</text>
</comment>
<dbReference type="GO" id="GO:0062054">
    <property type="term" value="F:fluoride channel activity"/>
    <property type="evidence" value="ECO:0007669"/>
    <property type="project" value="UniProtKB-UniRule"/>
</dbReference>
<dbReference type="InterPro" id="IPR003691">
    <property type="entry name" value="FluC"/>
</dbReference>
<feature type="transmembrane region" description="Helical" evidence="8">
    <location>
        <begin position="37"/>
        <end position="59"/>
    </location>
</feature>
<feature type="transmembrane region" description="Helical" evidence="8">
    <location>
        <begin position="99"/>
        <end position="118"/>
    </location>
</feature>
<evidence type="ECO:0000256" key="1">
    <source>
        <dbReference type="ARBA" id="ARBA00004651"/>
    </source>
</evidence>
<gene>
    <name evidence="8" type="primary">fluC</name>
    <name evidence="8" type="synonym">crcB</name>
    <name evidence="9" type="ORF">ACFO9K_20505</name>
</gene>
<keyword evidence="8" id="KW-0813">Transport</keyword>
<accession>A0ABD5Q7G2</accession>
<comment type="subcellular location">
    <subcellularLocation>
        <location evidence="1 8">Cell membrane</location>
        <topology evidence="1 8">Multi-pass membrane protein</topology>
    </subcellularLocation>
</comment>
<keyword evidence="3 8" id="KW-0812">Transmembrane</keyword>
<comment type="catalytic activity">
    <reaction evidence="7">
        <text>fluoride(in) = fluoride(out)</text>
        <dbReference type="Rhea" id="RHEA:76159"/>
        <dbReference type="ChEBI" id="CHEBI:17051"/>
    </reaction>
    <physiologicalReaction direction="left-to-right" evidence="7">
        <dbReference type="Rhea" id="RHEA:76160"/>
    </physiologicalReaction>
</comment>
<name>A0ABD5Q7G2_9EURY</name>
<dbReference type="RefSeq" id="WP_254270864.1">
    <property type="nucleotide sequence ID" value="NZ_CP100403.1"/>
</dbReference>
<organism evidence="9 10">
    <name type="scientific">Halorussus aquaticus</name>
    <dbReference type="NCBI Taxonomy" id="2953748"/>
    <lineage>
        <taxon>Archaea</taxon>
        <taxon>Methanobacteriati</taxon>
        <taxon>Methanobacteriota</taxon>
        <taxon>Stenosarchaea group</taxon>
        <taxon>Halobacteria</taxon>
        <taxon>Halobacteriales</taxon>
        <taxon>Haladaptataceae</taxon>
        <taxon>Halorussus</taxon>
    </lineage>
</organism>
<evidence type="ECO:0000256" key="7">
    <source>
        <dbReference type="ARBA" id="ARBA00035585"/>
    </source>
</evidence>
<dbReference type="Proteomes" id="UP001595945">
    <property type="component" value="Unassembled WGS sequence"/>
</dbReference>
<keyword evidence="10" id="KW-1185">Reference proteome</keyword>
<dbReference type="EMBL" id="JBHSHT010000003">
    <property type="protein sequence ID" value="MFC4826644.1"/>
    <property type="molecule type" value="Genomic_DNA"/>
</dbReference>
<feature type="transmembrane region" description="Helical" evidence="8">
    <location>
        <begin position="12"/>
        <end position="31"/>
    </location>
</feature>
<comment type="similarity">
    <text evidence="6 8">Belongs to the fluoride channel Fluc/FEX (TC 1.A.43) family.</text>
</comment>
<evidence type="ECO:0000313" key="9">
    <source>
        <dbReference type="EMBL" id="MFC4826644.1"/>
    </source>
</evidence>
<dbReference type="GO" id="GO:0140114">
    <property type="term" value="P:cellular detoxification of fluoride"/>
    <property type="evidence" value="ECO:0007669"/>
    <property type="project" value="UniProtKB-UniRule"/>
</dbReference>
<reference evidence="9 10" key="1">
    <citation type="journal article" date="2019" name="Int. J. Syst. Evol. Microbiol.">
        <title>The Global Catalogue of Microorganisms (GCM) 10K type strain sequencing project: providing services to taxonomists for standard genome sequencing and annotation.</title>
        <authorList>
            <consortium name="The Broad Institute Genomics Platform"/>
            <consortium name="The Broad Institute Genome Sequencing Center for Infectious Disease"/>
            <person name="Wu L."/>
            <person name="Ma J."/>
        </authorList>
    </citation>
    <scope>NUCLEOTIDE SEQUENCE [LARGE SCALE GENOMIC DNA]</scope>
    <source>
        <strain evidence="9 10">XZYJ18</strain>
    </source>
</reference>
<proteinExistence type="inferred from homology"/>
<keyword evidence="8" id="KW-0407">Ion channel</keyword>
<dbReference type="AlphaFoldDB" id="A0ABD5Q7G2"/>
<keyword evidence="2 8" id="KW-1003">Cell membrane</keyword>
<keyword evidence="5 8" id="KW-0472">Membrane</keyword>
<keyword evidence="4 8" id="KW-1133">Transmembrane helix</keyword>
<evidence type="ECO:0000256" key="8">
    <source>
        <dbReference type="HAMAP-Rule" id="MF_00454"/>
    </source>
</evidence>
<dbReference type="GeneID" id="73047774"/>
<dbReference type="GO" id="GO:0005886">
    <property type="term" value="C:plasma membrane"/>
    <property type="evidence" value="ECO:0007669"/>
    <property type="project" value="UniProtKB-SubCell"/>
</dbReference>
<evidence type="ECO:0000256" key="2">
    <source>
        <dbReference type="ARBA" id="ARBA00022475"/>
    </source>
</evidence>
<dbReference type="HAMAP" id="MF_00454">
    <property type="entry name" value="FluC"/>
    <property type="match status" value="1"/>
</dbReference>
<keyword evidence="8" id="KW-0406">Ion transport</keyword>
<sequence>MTDQHTLITRLELIALIGIGGFAGSNLRYFLETVSPGLLSTLLGNALGSLALGVLLYEAIYTGVITSETRLVAATGFLSSFTTYSTFALQTAFALVPLWMLLNVLANYALGFGGILLGRTIVARYQRRVTA</sequence>
<evidence type="ECO:0000256" key="3">
    <source>
        <dbReference type="ARBA" id="ARBA00022692"/>
    </source>
</evidence>
<comment type="caution">
    <text evidence="8">Lacks conserved residue(s) required for the propagation of feature annotation.</text>
</comment>
<feature type="transmembrane region" description="Helical" evidence="8">
    <location>
        <begin position="71"/>
        <end position="93"/>
    </location>
</feature>
<evidence type="ECO:0000256" key="5">
    <source>
        <dbReference type="ARBA" id="ARBA00023136"/>
    </source>
</evidence>